<dbReference type="AlphaFoldDB" id="M6RQ95"/>
<sequence length="236" mass="27794">MTSEKLLPQRENKFLIPMYLPESSILKEYLIFARQREKEYHTRLKKLYPFRILFENCTTEILKNAQNSFDQKEINFPGKKIELNFSLSFIPFYASYSVSNNWNNEGEKILLSYRRKKLVELLKQNPNLKTRILESFTFSSSIYKPNKEDHFFPLFTDDVLWGRPLYGTVNLAAGFGTSLIGIFTLPFDQGEKLQKGFQSLFFSLPELVFFNIRKGTFPSVSIKEIPEELFQFQDED</sequence>
<protein>
    <submittedName>
        <fullName evidence="1">Uncharacterized protein</fullName>
    </submittedName>
</protein>
<gene>
    <name evidence="1" type="ORF">LEP1GSC116_4378</name>
</gene>
<proteinExistence type="predicted"/>
<dbReference type="Proteomes" id="UP000012092">
    <property type="component" value="Unassembled WGS sequence"/>
</dbReference>
<reference evidence="1 2" key="1">
    <citation type="submission" date="2013-01" db="EMBL/GenBank/DDBJ databases">
        <authorList>
            <person name="Harkins D.M."/>
            <person name="Durkin A.S."/>
            <person name="Brinkac L.M."/>
            <person name="Haft D.H."/>
            <person name="Selengut J.D."/>
            <person name="Sanka R."/>
            <person name="DePew J."/>
            <person name="Purushe J."/>
            <person name="Picardeau M."/>
            <person name="Werts C."/>
            <person name="Goarant C."/>
            <person name="Vinetz J.M."/>
            <person name="Sutton G.G."/>
            <person name="Nierman W.C."/>
            <person name="Fouts D.E."/>
        </authorList>
    </citation>
    <scope>NUCLEOTIDE SEQUENCE [LARGE SCALE GENOMIC DNA]</scope>
    <source>
        <strain evidence="1 2">Verdun HP</strain>
    </source>
</reference>
<comment type="caution">
    <text evidence="1">The sequence shown here is derived from an EMBL/GenBank/DDBJ whole genome shotgun (WGS) entry which is preliminary data.</text>
</comment>
<accession>M6RQ95</accession>
<evidence type="ECO:0000313" key="1">
    <source>
        <dbReference type="EMBL" id="EMO03038.1"/>
    </source>
</evidence>
<evidence type="ECO:0000313" key="2">
    <source>
        <dbReference type="Proteomes" id="UP000012092"/>
    </source>
</evidence>
<organism evidence="1 2">
    <name type="scientific">Leptospira interrogans serovar Icterohaemorrhagiae str. Verdun HP</name>
    <dbReference type="NCBI Taxonomy" id="1049910"/>
    <lineage>
        <taxon>Bacteria</taxon>
        <taxon>Pseudomonadati</taxon>
        <taxon>Spirochaetota</taxon>
        <taxon>Spirochaetia</taxon>
        <taxon>Leptospirales</taxon>
        <taxon>Leptospiraceae</taxon>
        <taxon>Leptospira</taxon>
    </lineage>
</organism>
<name>M6RQ95_LEPIR</name>
<dbReference type="EMBL" id="AHNZ02000928">
    <property type="protein sequence ID" value="EMO03038.1"/>
    <property type="molecule type" value="Genomic_DNA"/>
</dbReference>